<evidence type="ECO:0000313" key="3">
    <source>
        <dbReference type="EMBL" id="NQV66176.1"/>
    </source>
</evidence>
<dbReference type="InterPro" id="IPR029058">
    <property type="entry name" value="AB_hydrolase_fold"/>
</dbReference>
<dbReference type="SUPFAM" id="SSF53474">
    <property type="entry name" value="alpha/beta-Hydrolases"/>
    <property type="match status" value="1"/>
</dbReference>
<evidence type="ECO:0000313" key="4">
    <source>
        <dbReference type="Proteomes" id="UP000754644"/>
    </source>
</evidence>
<gene>
    <name evidence="3" type="ORF">HQ497_12510</name>
</gene>
<evidence type="ECO:0000259" key="2">
    <source>
        <dbReference type="Pfam" id="PF00561"/>
    </source>
</evidence>
<keyword evidence="1 3" id="KW-0378">Hydrolase</keyword>
<comment type="caution">
    <text evidence="3">The sequence shown here is derived from an EMBL/GenBank/DDBJ whole genome shotgun (WGS) entry which is preliminary data.</text>
</comment>
<feature type="domain" description="AB hydrolase-1" evidence="2">
    <location>
        <begin position="18"/>
        <end position="241"/>
    </location>
</feature>
<dbReference type="PRINTS" id="PR00111">
    <property type="entry name" value="ABHYDROLASE"/>
</dbReference>
<protein>
    <submittedName>
        <fullName evidence="3">Alpha/beta fold hydrolase</fullName>
    </submittedName>
</protein>
<reference evidence="3" key="1">
    <citation type="submission" date="2020-05" db="EMBL/GenBank/DDBJ databases">
        <title>Sulfur intermediates as new biogeochemical hubs in an aquatic model microbial ecosystem.</title>
        <authorList>
            <person name="Vigneron A."/>
        </authorList>
    </citation>
    <scope>NUCLEOTIDE SEQUENCE</scope>
    <source>
        <strain evidence="3">Bin.250</strain>
    </source>
</reference>
<dbReference type="Pfam" id="PF00561">
    <property type="entry name" value="Abhydrolase_1"/>
    <property type="match status" value="1"/>
</dbReference>
<dbReference type="PRINTS" id="PR00412">
    <property type="entry name" value="EPOXHYDRLASE"/>
</dbReference>
<dbReference type="GO" id="GO:0016020">
    <property type="term" value="C:membrane"/>
    <property type="evidence" value="ECO:0007669"/>
    <property type="project" value="TreeGrafter"/>
</dbReference>
<accession>A0A972VZ17</accession>
<dbReference type="Gene3D" id="3.40.50.1820">
    <property type="entry name" value="alpha/beta hydrolase"/>
    <property type="match status" value="1"/>
</dbReference>
<name>A0A972VZ17_9GAMM</name>
<evidence type="ECO:0000256" key="1">
    <source>
        <dbReference type="ARBA" id="ARBA00022801"/>
    </source>
</evidence>
<proteinExistence type="predicted"/>
<dbReference type="PANTHER" id="PTHR43798">
    <property type="entry name" value="MONOACYLGLYCEROL LIPASE"/>
    <property type="match status" value="1"/>
</dbReference>
<dbReference type="EMBL" id="JABMOJ010000471">
    <property type="protein sequence ID" value="NQV66176.1"/>
    <property type="molecule type" value="Genomic_DNA"/>
</dbReference>
<dbReference type="InterPro" id="IPR000639">
    <property type="entry name" value="Epox_hydrolase-like"/>
</dbReference>
<dbReference type="PANTHER" id="PTHR43798:SF31">
    <property type="entry name" value="AB HYDROLASE SUPERFAMILY PROTEIN YCLE"/>
    <property type="match status" value="1"/>
</dbReference>
<dbReference type="InterPro" id="IPR050266">
    <property type="entry name" value="AB_hydrolase_sf"/>
</dbReference>
<organism evidence="3 4">
    <name type="scientific">SAR86 cluster bacterium</name>
    <dbReference type="NCBI Taxonomy" id="2030880"/>
    <lineage>
        <taxon>Bacteria</taxon>
        <taxon>Pseudomonadati</taxon>
        <taxon>Pseudomonadota</taxon>
        <taxon>Gammaproteobacteria</taxon>
        <taxon>SAR86 cluster</taxon>
    </lineage>
</organism>
<sequence length="264" mass="28965">MNASEIPDYVTKGDGDITIFLLHGAYGSKDYWRNEITYFVSQGYRVVAWDAPGYGQSLLPEDYSIELLARECVGLIEHLGSKRNIIVGHSMGGLIAPKVYEYRPDLIHAMVISATVASMGHMSAEFQETFIRERIAPLDHGVRFAKVAGPLVSTMMYSGNVCADRDLIVDCASKTPEPAFRAAIAAIASYKGAGVIEKLDVPTLFIAGRHDPIGTPDLMREMSARVTGSEFVCIENAGHYAWAEQADDFNQQLLAFLARNNLKA</sequence>
<dbReference type="Proteomes" id="UP000754644">
    <property type="component" value="Unassembled WGS sequence"/>
</dbReference>
<dbReference type="InterPro" id="IPR000073">
    <property type="entry name" value="AB_hydrolase_1"/>
</dbReference>
<dbReference type="AlphaFoldDB" id="A0A972VZ17"/>
<dbReference type="GO" id="GO:0016787">
    <property type="term" value="F:hydrolase activity"/>
    <property type="evidence" value="ECO:0007669"/>
    <property type="project" value="UniProtKB-KW"/>
</dbReference>